<reference evidence="1" key="1">
    <citation type="submission" date="2021-08" db="EMBL/GenBank/DDBJ databases">
        <title>Complete genome sequence of Pseudomonas phytophila.</title>
        <authorList>
            <person name="Weir B.S."/>
            <person name="Templeton M.D."/>
            <person name="Arshed S."/>
            <person name="Andersen M.T."/>
            <person name="Jayaraman J."/>
        </authorList>
    </citation>
    <scope>NUCLEOTIDE SEQUENCE</scope>
    <source>
        <strain evidence="1">ICMP 23753</strain>
    </source>
</reference>
<keyword evidence="2" id="KW-1185">Reference proteome</keyword>
<evidence type="ECO:0000313" key="2">
    <source>
        <dbReference type="Proteomes" id="UP001063228"/>
    </source>
</evidence>
<dbReference type="RefSeq" id="WP_147471352.1">
    <property type="nucleotide sequence ID" value="NZ_CP081201.1"/>
</dbReference>
<organism evidence="1 2">
    <name type="scientific">Pseudomonas phytophila</name>
    <dbReference type="NCBI Taxonomy" id="2867264"/>
    <lineage>
        <taxon>Bacteria</taxon>
        <taxon>Pseudomonadati</taxon>
        <taxon>Pseudomonadota</taxon>
        <taxon>Gammaproteobacteria</taxon>
        <taxon>Pseudomonadales</taxon>
        <taxon>Pseudomonadaceae</taxon>
        <taxon>Pseudomonas</taxon>
    </lineage>
</organism>
<dbReference type="EMBL" id="CP081201">
    <property type="protein sequence ID" value="UXZ93971.1"/>
    <property type="molecule type" value="Genomic_DNA"/>
</dbReference>
<gene>
    <name evidence="1" type="ORF">K3169_16475</name>
</gene>
<evidence type="ECO:0000313" key="1">
    <source>
        <dbReference type="EMBL" id="UXZ93971.1"/>
    </source>
</evidence>
<dbReference type="Proteomes" id="UP001063228">
    <property type="component" value="Chromosome"/>
</dbReference>
<protein>
    <submittedName>
        <fullName evidence="1">Uncharacterized protein</fullName>
    </submittedName>
</protein>
<sequence>MTIAIPDSPLLTSLSATILISFAQKWNFFILEGRERFLFLIACDSRLVSIGHLAAPAALGIAGICRFKNHAHGWLTTE</sequence>
<proteinExistence type="predicted"/>
<accession>A0ABY6F7X4</accession>
<name>A0ABY6F7X4_9PSED</name>